<dbReference type="Pfam" id="PF06527">
    <property type="entry name" value="TniQ"/>
    <property type="match status" value="1"/>
</dbReference>
<feature type="domain" description="TniQ" evidence="2">
    <location>
        <begin position="10"/>
        <end position="147"/>
    </location>
</feature>
<dbReference type="Gene3D" id="1.10.10.60">
    <property type="entry name" value="Homeodomain-like"/>
    <property type="match status" value="2"/>
</dbReference>
<accession>A0ABR5I6C1</accession>
<feature type="compositionally biased region" description="Basic residues" evidence="1">
    <location>
        <begin position="626"/>
        <end position="635"/>
    </location>
</feature>
<gene>
    <name evidence="3" type="ORF">ABW18_22085</name>
</gene>
<keyword evidence="4" id="KW-1185">Reference proteome</keyword>
<dbReference type="Proteomes" id="UP000037247">
    <property type="component" value="Unassembled WGS sequence"/>
</dbReference>
<dbReference type="EMBL" id="LDTZ01000034">
    <property type="protein sequence ID" value="KNA89230.1"/>
    <property type="molecule type" value="Genomic_DNA"/>
</dbReference>
<feature type="compositionally biased region" description="Low complexity" evidence="1">
    <location>
        <begin position="636"/>
        <end position="654"/>
    </location>
</feature>
<feature type="region of interest" description="Disordered" evidence="1">
    <location>
        <begin position="625"/>
        <end position="668"/>
    </location>
</feature>
<name>A0ABR5I6C1_9ACTN</name>
<dbReference type="InterPro" id="IPR009492">
    <property type="entry name" value="TniQ"/>
</dbReference>
<evidence type="ECO:0000313" key="3">
    <source>
        <dbReference type="EMBL" id="KNA89230.1"/>
    </source>
</evidence>
<protein>
    <recommendedName>
        <fullName evidence="2">TniQ domain-containing protein</fullName>
    </recommendedName>
</protein>
<organism evidence="3 4">
    <name type="scientific">Gordonia jacobaea</name>
    <dbReference type="NCBI Taxonomy" id="122202"/>
    <lineage>
        <taxon>Bacteria</taxon>
        <taxon>Bacillati</taxon>
        <taxon>Actinomycetota</taxon>
        <taxon>Actinomycetes</taxon>
        <taxon>Mycobacteriales</taxon>
        <taxon>Gordoniaceae</taxon>
        <taxon>Gordonia</taxon>
    </lineage>
</organism>
<evidence type="ECO:0000313" key="4">
    <source>
        <dbReference type="Proteomes" id="UP000037247"/>
    </source>
</evidence>
<sequence>MMTTRTLAVRIPAVPGESIESWTDAYASRFNVPRSVFRYLNYGLRTRHGLIQLPATPGGLQPLADATETSLEDLLTMTEYAFPTVDASAGAFARREADQRGWTLRNIFRLRPASRFCPHCLSENGGRWLLRWRIGWELVCPRHQCLLVDLCQRCGTSPALHRMATDIPVLQECGAHMLDNSADPACTFPLGQTLTAGLSDDDPALIAQRTVSKTVSTAMSIPRDGVTADSDTAILDAVSFLADARVLAIRLKRDADWSKAANEHSSHFTGLLENLTATDVDRGSLLDVAATATSVSILSADNATAAEMLRLLLPSFGTVLSRTSGYRYTARTNKGGRLESIFCGASQANDINAPKQTWRRPQTSGELTSPQHAAVSSIPQRMWPTWAVRLLIPGLNEDYGAVGLSLATVIAVTGKPVADCATLLGIDEDPRHIGSVWHRAGSARLPRSVLSAITRLGDYLVDHPGKIDYDRRRQLDYSQLLPEDKWRQIATEHGVDMGRHELARDFLYRRVTLNYQRTRGVAASDRRTREVPRLLALLSPQIVEALDHQASVFLNSLGIDEPVCAEPPIDLIADLDLPGPPVPLPRDDITNLLRADNLSVRDAARALAISPAALRIYLNDQPIQRSTRRRIRRSKSSGQRPEAPPSDSRSSDAAVHSNTAPDARRATLPSRDTLYDAYVTRRQTVREISRDLDLSEHKVRILLRENGIEVRGRKTVSVDTAQIVDLYVTQNQPSTEIARQLGVSRTTITNRLREAGITIRTGGTQEGASVVSLPIEEIKHLYVDELMTLEQLSVRYGVCRPTIARRLKDSGVVIFRGRRVVDYTATRRVEVSTPVDDAVPPAAISPDAIKSLYVDRKLTLRATAKRFGISESRLCEIMREQGIAIRTPSRRPPGAGRVRLLPIEELRDRYLNKHQSIADIAAALDAAPSTVGKRMRAAGIIPAAAPESKKKLVPGELLRKRYEEEGCLVKDIAHEFGVSNACIYECLHREGIPLRRPRGKSV</sequence>
<comment type="caution">
    <text evidence="3">The sequence shown here is derived from an EMBL/GenBank/DDBJ whole genome shotgun (WGS) entry which is preliminary data.</text>
</comment>
<proteinExistence type="predicted"/>
<evidence type="ECO:0000259" key="2">
    <source>
        <dbReference type="Pfam" id="PF06527"/>
    </source>
</evidence>
<reference evidence="3 4" key="1">
    <citation type="submission" date="2015-05" db="EMBL/GenBank/DDBJ databases">
        <title>Draft genome sequence of the bacterium Gordonia jacobaea a new member of the Gordonia genus.</title>
        <authorList>
            <person name="Jimenez-Galisteo G."/>
            <person name="Dominguez A."/>
            <person name="Munoz E."/>
            <person name="Vinas M."/>
        </authorList>
    </citation>
    <scope>NUCLEOTIDE SEQUENCE [LARGE SCALE GENOMIC DNA]</scope>
    <source>
        <strain evidence="4">mv1</strain>
    </source>
</reference>
<evidence type="ECO:0000256" key="1">
    <source>
        <dbReference type="SAM" id="MobiDB-lite"/>
    </source>
</evidence>